<feature type="domain" description="Rho-GAP" evidence="11">
    <location>
        <begin position="964"/>
        <end position="1142"/>
    </location>
</feature>
<dbReference type="SUPFAM" id="SSF48350">
    <property type="entry name" value="GTPase activation domain, GAP"/>
    <property type="match status" value="1"/>
</dbReference>
<dbReference type="PROSITE" id="PS00741">
    <property type="entry name" value="DH_1"/>
    <property type="match status" value="1"/>
</dbReference>
<dbReference type="InterPro" id="IPR001849">
    <property type="entry name" value="PH_domain"/>
</dbReference>
<feature type="region of interest" description="Disordered" evidence="7">
    <location>
        <begin position="114"/>
        <end position="144"/>
    </location>
</feature>
<dbReference type="Pfam" id="PF00621">
    <property type="entry name" value="RhoGEF"/>
    <property type="match status" value="2"/>
</dbReference>
<dbReference type="SMART" id="SM00233">
    <property type="entry name" value="PH"/>
    <property type="match status" value="1"/>
</dbReference>
<gene>
    <name evidence="12" type="ORF">H4Q32_019545</name>
</gene>
<dbReference type="PANTHER" id="PTHR23182">
    <property type="entry name" value="BREAKPOINT CLUSTER REGION PROTEIN BCR"/>
    <property type="match status" value="1"/>
</dbReference>
<dbReference type="InterPro" id="IPR000219">
    <property type="entry name" value="DH_dom"/>
</dbReference>
<evidence type="ECO:0000313" key="13">
    <source>
        <dbReference type="Proteomes" id="UP000830375"/>
    </source>
</evidence>
<dbReference type="InterPro" id="IPR037769">
    <property type="entry name" value="Abr/Bcr"/>
</dbReference>
<sequence length="1220" mass="137095">MLLFWPNSSRHLREARGRDEKEWRKGREREMTAARSCRSFPPAKRKLRKQCACQQFNGQTGPGRGNLGCSPTGVRAFVFLYVSSSDGPFTGTPPTYGYDADRAEEQRRHHDILPYIDDSPSSSPHLSSKSRSSRDTLSSGSIESSKSAELDLEKGLEMRKRVLSGILASEETYLSHLEALLLPMKPLKAAATTSQPVLTVQQIETIFFKVPELYEIHKEFYDSLLPRVQQWSHHQRVGDLFQKQIDSGPERLFLLSMERIAHTAKMTSLMVSLAQLASAAMATAVGSIATHSNGPAAPAAMTLSRLSAPCHHGESMRASHSLLIVSLFARSGNCHLGYTHKSQQFASCCFKVHHTWATKTKRCMSGYDSLCFLFLQASQLGVYRAFVDNYELAVETAEKCCQANTQFAEISESLKVRSTKECKDLTAKYSLETLLYKPVDRVTRSTLVLHDLLKHTPSSHPDYPLLQDALRISQNFLSSINEESTPRRQSMTVKKGEVSTETPPCFHLTPSPCSHKSSILFTKDSPCRPVHSSNVAPGEWQMNCCSVIDGEQRLRLVEGARKLRHVFLFTDLLLCAKLKKQIGGKSQQYDSKWYIPLSDLTFQTAEESEPLPIPQAPDEELDAIKIKISSLRSEIQRERKLSEQESLLLLNSPNMPLRVYNRNGKSYMFLISSDYERAEWKEVIREQQKKYLQPDVHGASDAHKLLCQTPDEDESTGLYGFLNVIVHSASGLKQSLNLYCTLEVDSFGIFVNKAKTRVYRYTTEPKWNEEFEIELEGSQTLRLLCYEKSYNKAKMNKEDGESTDRIMGKGQIASYKKMSAELVELGEEDRNCSPLVTDCNVGMLEGVTVDISTQTAPAGKGTRLWGRVQNALHRRKTAEQDQALHETIWRLGQDEGKEHAELGPLQMAPRLLRGLDPQMLQGKDWQRTVIPMNGIEVKISMKFTSREFSLKRMPSRKPMGVFGVNISTVTKRERSKVPYIVRQCLEEIERRGMEEVGIYRVSGVATDIQALKTAFDTNNKDVSVMMSEMDVNAIAGTLKLYFRELPEPLFTDELYPNFAGGIALSDSVAKESCMLNLLLSLPEPNLESVNKMSLHNLATVFGPTLLRPAEKDSKIPTNPTQPITMGDSWSLEVMSQVQVLLYFLQLETIPTPDSKRQSILFSTEIPEHALASSTGHSYELVTVLAFLCSSSFRLSPLVTDALSVLLQSSIQLQILDPFIR</sequence>
<dbReference type="SMART" id="SM00324">
    <property type="entry name" value="RhoGAP"/>
    <property type="match status" value="1"/>
</dbReference>
<evidence type="ECO:0000256" key="2">
    <source>
        <dbReference type="ARBA" id="ARBA00004552"/>
    </source>
</evidence>
<comment type="subcellular location">
    <subcellularLocation>
        <location evidence="1">Cell projection</location>
        <location evidence="1">Axon</location>
    </subcellularLocation>
    <subcellularLocation>
        <location evidence="2">Cell projection</location>
        <location evidence="2">Dendritic spine</location>
    </subcellularLocation>
</comment>
<dbReference type="PROSITE" id="PS50004">
    <property type="entry name" value="C2"/>
    <property type="match status" value="1"/>
</dbReference>
<dbReference type="Gene3D" id="2.30.29.30">
    <property type="entry name" value="Pleckstrin-homology domain (PH domain)/Phosphotyrosine-binding domain (PTB)"/>
    <property type="match status" value="1"/>
</dbReference>
<dbReference type="InterPro" id="IPR035899">
    <property type="entry name" value="DBL_dom_sf"/>
</dbReference>
<feature type="compositionally biased region" description="Low complexity" evidence="7">
    <location>
        <begin position="118"/>
        <end position="144"/>
    </location>
</feature>
<dbReference type="Pfam" id="PF00620">
    <property type="entry name" value="RhoGAP"/>
    <property type="match status" value="1"/>
</dbReference>
<dbReference type="PANTHER" id="PTHR23182:SF3">
    <property type="entry name" value="BREAKPOINT CLUSTER REGION PROTEIN"/>
    <property type="match status" value="1"/>
</dbReference>
<feature type="domain" description="PH" evidence="8">
    <location>
        <begin position="545"/>
        <end position="689"/>
    </location>
</feature>
<dbReference type="InterPro" id="IPR001331">
    <property type="entry name" value="GDS_CDC24_CS"/>
</dbReference>
<keyword evidence="5" id="KW-0770">Synapse</keyword>
<dbReference type="Gene3D" id="1.20.900.10">
    <property type="entry name" value="Dbl homology (DH) domain"/>
    <property type="match status" value="2"/>
</dbReference>
<evidence type="ECO:0000259" key="10">
    <source>
        <dbReference type="PROSITE" id="PS50010"/>
    </source>
</evidence>
<feature type="domain" description="DH" evidence="10">
    <location>
        <begin position="158"/>
        <end position="483"/>
    </location>
</feature>
<evidence type="ECO:0000313" key="12">
    <source>
        <dbReference type="EMBL" id="KAI2651451.1"/>
    </source>
</evidence>
<evidence type="ECO:0000256" key="5">
    <source>
        <dbReference type="ARBA" id="ARBA00023018"/>
    </source>
</evidence>
<evidence type="ECO:0000256" key="7">
    <source>
        <dbReference type="SAM" id="MobiDB-lite"/>
    </source>
</evidence>
<dbReference type="PROSITE" id="PS50010">
    <property type="entry name" value="DH_2"/>
    <property type="match status" value="1"/>
</dbReference>
<dbReference type="InterPro" id="IPR008936">
    <property type="entry name" value="Rho_GTPase_activation_prot"/>
</dbReference>
<evidence type="ECO:0000259" key="11">
    <source>
        <dbReference type="PROSITE" id="PS50238"/>
    </source>
</evidence>
<evidence type="ECO:0000256" key="6">
    <source>
        <dbReference type="ARBA" id="ARBA00023273"/>
    </source>
</evidence>
<dbReference type="PROSITE" id="PS50238">
    <property type="entry name" value="RHOGAP"/>
    <property type="match status" value="1"/>
</dbReference>
<dbReference type="SUPFAM" id="SSF50729">
    <property type="entry name" value="PH domain-like"/>
    <property type="match status" value="1"/>
</dbReference>
<dbReference type="SMART" id="SM00325">
    <property type="entry name" value="RhoGEF"/>
    <property type="match status" value="1"/>
</dbReference>
<keyword evidence="13" id="KW-1185">Reference proteome</keyword>
<evidence type="ECO:0000259" key="9">
    <source>
        <dbReference type="PROSITE" id="PS50004"/>
    </source>
</evidence>
<dbReference type="CDD" id="cd00160">
    <property type="entry name" value="RhoGEF"/>
    <property type="match status" value="1"/>
</dbReference>
<dbReference type="SUPFAM" id="SSF48065">
    <property type="entry name" value="DBL homology domain (DH-domain)"/>
    <property type="match status" value="2"/>
</dbReference>
<dbReference type="Gene3D" id="2.60.40.150">
    <property type="entry name" value="C2 domain"/>
    <property type="match status" value="1"/>
</dbReference>
<dbReference type="InterPro" id="IPR000198">
    <property type="entry name" value="RhoGAP_dom"/>
</dbReference>
<dbReference type="SUPFAM" id="SSF49562">
    <property type="entry name" value="C2 domain (Calcium/lipid-binding domain, CaLB)"/>
    <property type="match status" value="1"/>
</dbReference>
<comment type="caution">
    <text evidence="12">The sequence shown here is derived from an EMBL/GenBank/DDBJ whole genome shotgun (WGS) entry which is preliminary data.</text>
</comment>
<dbReference type="InterPro" id="IPR000008">
    <property type="entry name" value="C2_dom"/>
</dbReference>
<dbReference type="Pfam" id="PF00168">
    <property type="entry name" value="C2"/>
    <property type="match status" value="1"/>
</dbReference>
<evidence type="ECO:0000256" key="3">
    <source>
        <dbReference type="ARBA" id="ARBA00022468"/>
    </source>
</evidence>
<feature type="domain" description="C2" evidence="9">
    <location>
        <begin position="702"/>
        <end position="829"/>
    </location>
</feature>
<dbReference type="Gene3D" id="1.10.555.10">
    <property type="entry name" value="Rho GTPase activation protein"/>
    <property type="match status" value="1"/>
</dbReference>
<evidence type="ECO:0000259" key="8">
    <source>
        <dbReference type="PROSITE" id="PS50003"/>
    </source>
</evidence>
<dbReference type="InterPro" id="IPR035892">
    <property type="entry name" value="C2_domain_sf"/>
</dbReference>
<name>A0ABQ8LMJ2_LABRO</name>
<dbReference type="Pfam" id="PF19057">
    <property type="entry name" value="PH_19"/>
    <property type="match status" value="1"/>
</dbReference>
<dbReference type="CDD" id="cd04387">
    <property type="entry name" value="RhoGAP_Bcr"/>
    <property type="match status" value="1"/>
</dbReference>
<keyword evidence="6" id="KW-0966">Cell projection</keyword>
<keyword evidence="3" id="KW-0343">GTPase activation</keyword>
<accession>A0ABQ8LMJ2</accession>
<evidence type="ECO:0000256" key="4">
    <source>
        <dbReference type="ARBA" id="ARBA00022658"/>
    </source>
</evidence>
<dbReference type="SMART" id="SM00239">
    <property type="entry name" value="C2"/>
    <property type="match status" value="1"/>
</dbReference>
<reference evidence="12 13" key="1">
    <citation type="submission" date="2022-01" db="EMBL/GenBank/DDBJ databases">
        <title>A high-quality chromosome-level genome assembly of rohu carp, Labeo rohita.</title>
        <authorList>
            <person name="Arick M.A. II"/>
            <person name="Hsu C.-Y."/>
            <person name="Magbanua Z."/>
            <person name="Pechanova O."/>
            <person name="Grover C."/>
            <person name="Miller E."/>
            <person name="Thrash A."/>
            <person name="Ezzel L."/>
            <person name="Alam S."/>
            <person name="Benzie J."/>
            <person name="Hamilton M."/>
            <person name="Karsi A."/>
            <person name="Lawrence M.L."/>
            <person name="Peterson D.G."/>
        </authorList>
    </citation>
    <scope>NUCLEOTIDE SEQUENCE [LARGE SCALE GENOMIC DNA]</scope>
    <source>
        <strain evidence="13">BAU-BD-2019</strain>
        <tissue evidence="12">Blood</tissue>
    </source>
</reference>
<proteinExistence type="predicted"/>
<dbReference type="InterPro" id="IPR011993">
    <property type="entry name" value="PH-like_dom_sf"/>
</dbReference>
<keyword evidence="4" id="KW-0344">Guanine-nucleotide releasing factor</keyword>
<organism evidence="12 13">
    <name type="scientific">Labeo rohita</name>
    <name type="common">Indian major carp</name>
    <name type="synonym">Cyprinus rohita</name>
    <dbReference type="NCBI Taxonomy" id="84645"/>
    <lineage>
        <taxon>Eukaryota</taxon>
        <taxon>Metazoa</taxon>
        <taxon>Chordata</taxon>
        <taxon>Craniata</taxon>
        <taxon>Vertebrata</taxon>
        <taxon>Euteleostomi</taxon>
        <taxon>Actinopterygii</taxon>
        <taxon>Neopterygii</taxon>
        <taxon>Teleostei</taxon>
        <taxon>Ostariophysi</taxon>
        <taxon>Cypriniformes</taxon>
        <taxon>Cyprinidae</taxon>
        <taxon>Labeoninae</taxon>
        <taxon>Labeonini</taxon>
        <taxon>Labeo</taxon>
    </lineage>
</organism>
<protein>
    <submittedName>
        <fullName evidence="12">Breakpoint cluster region protein</fullName>
    </submittedName>
</protein>
<dbReference type="Proteomes" id="UP000830375">
    <property type="component" value="Unassembled WGS sequence"/>
</dbReference>
<dbReference type="EMBL" id="JACTAM010000021">
    <property type="protein sequence ID" value="KAI2651451.1"/>
    <property type="molecule type" value="Genomic_DNA"/>
</dbReference>
<dbReference type="PROSITE" id="PS50003">
    <property type="entry name" value="PH_DOMAIN"/>
    <property type="match status" value="1"/>
</dbReference>
<evidence type="ECO:0000256" key="1">
    <source>
        <dbReference type="ARBA" id="ARBA00004489"/>
    </source>
</evidence>